<dbReference type="GeneID" id="26632400"/>
<dbReference type="RefSeq" id="YP_009205789.1">
    <property type="nucleotide sequence ID" value="NC_028881.1"/>
</dbReference>
<dbReference type="KEGG" id="vg:26632400"/>
<evidence type="ECO:0000313" key="1">
    <source>
        <dbReference type="EMBL" id="AIZ01882.1"/>
    </source>
</evidence>
<organism evidence="1 2">
    <name type="scientific">Escherichia phage vb_EcoM-VR5</name>
    <dbReference type="NCBI Taxonomy" id="1567026"/>
    <lineage>
        <taxon>Viruses</taxon>
        <taxon>Duplodnaviria</taxon>
        <taxon>Heunggongvirae</taxon>
        <taxon>Uroviricota</taxon>
        <taxon>Caudoviricetes</taxon>
        <taxon>Pantevenvirales</taxon>
        <taxon>Straboviridae</taxon>
        <taxon>Tevenvirinae</taxon>
        <taxon>Dhakavirus</taxon>
        <taxon>Dhakavirus vr5</taxon>
    </lineage>
</organism>
<reference evidence="1 2" key="1">
    <citation type="submission" date="2014-10" db="EMBL/GenBank/DDBJ databases">
        <title>VR bacteriophages - a small but diverse group of low-temperature viruses.</title>
        <authorList>
            <person name="Kaliniene L."/>
            <person name="Meskys R."/>
            <person name="Simoliunas E."/>
            <person name="Zajanckauskaite A."/>
            <person name="Truncaite L."/>
        </authorList>
    </citation>
    <scope>NUCLEOTIDE SEQUENCE [LARGE SCALE GENOMIC DNA]</scope>
</reference>
<dbReference type="Proteomes" id="UP000030715">
    <property type="component" value="Segment"/>
</dbReference>
<sequence length="60" mass="7133">MKTKEKHLKLEELIEAYADTVARFETAFCRHYSVDDCTRLSKEEDKALKELLKFIKQNVK</sequence>
<proteinExistence type="predicted"/>
<dbReference type="EMBL" id="KP007359">
    <property type="protein sequence ID" value="AIZ01882.1"/>
    <property type="molecule type" value="Genomic_DNA"/>
</dbReference>
<gene>
    <name evidence="1" type="ORF">VR5_095</name>
</gene>
<keyword evidence="2" id="KW-1185">Reference proteome</keyword>
<accession>A0A0A7HB20</accession>
<protein>
    <submittedName>
        <fullName evidence="1">Uncharacterized protein</fullName>
    </submittedName>
</protein>
<name>A0A0A7HB20_9CAUD</name>
<evidence type="ECO:0000313" key="2">
    <source>
        <dbReference type="Proteomes" id="UP000030715"/>
    </source>
</evidence>